<reference evidence="1 2" key="1">
    <citation type="submission" date="2024-01" db="EMBL/GenBank/DDBJ databases">
        <title>The genomes of 5 underutilized Papilionoideae crops provide insights into root nodulation and disease resistanc.</title>
        <authorList>
            <person name="Jiang F."/>
        </authorList>
    </citation>
    <scope>NUCLEOTIDE SEQUENCE [LARGE SCALE GENOMIC DNA]</scope>
    <source>
        <strain evidence="1">JINMINGXINNONG_FW02</strain>
        <tissue evidence="1">Leaves</tissue>
    </source>
</reference>
<name>A0AAN9MMK2_PHACN</name>
<proteinExistence type="predicted"/>
<sequence>MEFNIRGGQVHDLFGFFLKGSVLLSHKGLGLLVHPLDLFKLLGLAPVASLFTLAIGPPSDSPDLLWPA</sequence>
<gene>
    <name evidence="1" type="ORF">VNO80_15941</name>
</gene>
<dbReference type="EMBL" id="JAYMYR010000006">
    <property type="protein sequence ID" value="KAK7356666.1"/>
    <property type="molecule type" value="Genomic_DNA"/>
</dbReference>
<evidence type="ECO:0000313" key="2">
    <source>
        <dbReference type="Proteomes" id="UP001374584"/>
    </source>
</evidence>
<organism evidence="1 2">
    <name type="scientific">Phaseolus coccineus</name>
    <name type="common">Scarlet runner bean</name>
    <name type="synonym">Phaseolus multiflorus</name>
    <dbReference type="NCBI Taxonomy" id="3886"/>
    <lineage>
        <taxon>Eukaryota</taxon>
        <taxon>Viridiplantae</taxon>
        <taxon>Streptophyta</taxon>
        <taxon>Embryophyta</taxon>
        <taxon>Tracheophyta</taxon>
        <taxon>Spermatophyta</taxon>
        <taxon>Magnoliopsida</taxon>
        <taxon>eudicotyledons</taxon>
        <taxon>Gunneridae</taxon>
        <taxon>Pentapetalae</taxon>
        <taxon>rosids</taxon>
        <taxon>fabids</taxon>
        <taxon>Fabales</taxon>
        <taxon>Fabaceae</taxon>
        <taxon>Papilionoideae</taxon>
        <taxon>50 kb inversion clade</taxon>
        <taxon>NPAAA clade</taxon>
        <taxon>indigoferoid/millettioid clade</taxon>
        <taxon>Phaseoleae</taxon>
        <taxon>Phaseolus</taxon>
    </lineage>
</organism>
<accession>A0AAN9MMK2</accession>
<dbReference type="AlphaFoldDB" id="A0AAN9MMK2"/>
<protein>
    <submittedName>
        <fullName evidence="1">Uncharacterized protein</fullName>
    </submittedName>
</protein>
<dbReference type="Proteomes" id="UP001374584">
    <property type="component" value="Unassembled WGS sequence"/>
</dbReference>
<comment type="caution">
    <text evidence="1">The sequence shown here is derived from an EMBL/GenBank/DDBJ whole genome shotgun (WGS) entry which is preliminary data.</text>
</comment>
<evidence type="ECO:0000313" key="1">
    <source>
        <dbReference type="EMBL" id="KAK7356666.1"/>
    </source>
</evidence>
<keyword evidence="2" id="KW-1185">Reference proteome</keyword>